<protein>
    <submittedName>
        <fullName evidence="1">Uncharacterized protein</fullName>
    </submittedName>
</protein>
<accession>A0A402BEL0</accession>
<sequence>MTAGVMGQLRKTEQQHLLGEVRQALSQFEGSHGLVASAELLLGVGSK</sequence>
<dbReference type="Proteomes" id="UP000287171">
    <property type="component" value="Unassembled WGS sequence"/>
</dbReference>
<evidence type="ECO:0000313" key="1">
    <source>
        <dbReference type="EMBL" id="GCE29824.1"/>
    </source>
</evidence>
<name>A0A402BEL0_9CHLR</name>
<organism evidence="1 2">
    <name type="scientific">Dictyobacter alpinus</name>
    <dbReference type="NCBI Taxonomy" id="2014873"/>
    <lineage>
        <taxon>Bacteria</taxon>
        <taxon>Bacillati</taxon>
        <taxon>Chloroflexota</taxon>
        <taxon>Ktedonobacteria</taxon>
        <taxon>Ktedonobacterales</taxon>
        <taxon>Dictyobacteraceae</taxon>
        <taxon>Dictyobacter</taxon>
    </lineage>
</organism>
<comment type="caution">
    <text evidence="1">The sequence shown here is derived from an EMBL/GenBank/DDBJ whole genome shotgun (WGS) entry which is preliminary data.</text>
</comment>
<evidence type="ECO:0000313" key="2">
    <source>
        <dbReference type="Proteomes" id="UP000287171"/>
    </source>
</evidence>
<gene>
    <name evidence="1" type="ORF">KDA_53080</name>
</gene>
<reference evidence="2" key="1">
    <citation type="submission" date="2018-12" db="EMBL/GenBank/DDBJ databases">
        <title>Tengunoibacter tsumagoiensis gen. nov., sp. nov., Dictyobacter kobayashii sp. nov., D. alpinus sp. nov., and D. joshuensis sp. nov. and description of Dictyobacteraceae fam. nov. within the order Ktedonobacterales isolated from Tengu-no-mugimeshi.</title>
        <authorList>
            <person name="Wang C.M."/>
            <person name="Zheng Y."/>
            <person name="Sakai Y."/>
            <person name="Toyoda A."/>
            <person name="Minakuchi Y."/>
            <person name="Abe K."/>
            <person name="Yokota A."/>
            <person name="Yabe S."/>
        </authorList>
    </citation>
    <scope>NUCLEOTIDE SEQUENCE [LARGE SCALE GENOMIC DNA]</scope>
    <source>
        <strain evidence="2">Uno16</strain>
    </source>
</reference>
<dbReference type="AlphaFoldDB" id="A0A402BEL0"/>
<keyword evidence="2" id="KW-1185">Reference proteome</keyword>
<proteinExistence type="predicted"/>
<dbReference type="EMBL" id="BIFT01000002">
    <property type="protein sequence ID" value="GCE29824.1"/>
    <property type="molecule type" value="Genomic_DNA"/>
</dbReference>